<sequence length="1273" mass="145105">MAAKERRKVAELLEKEAEIQKLWDEAKVFEMDAPENLKEPKYIVTFPYPYMNGRLHLGHTFTISKCEFAVGYQRLRGKRCLFPFGLHCTGMPIKTAADKLKREIEDFGCPPKFPVDEEESVVEEKSAADEVIRDKSKGKKSKAVAKAASAKYQWQIMQSLGLTDAEIEKFADAQHWLSYFPPLCVADLKKMGAKIDWRRTFITTDVNPYYDSFVRWQFRKLRDMKKIDFGKRYTIYSPNDGQPCMDHDRSSGEGVGPQEYTLIKLKVLDPKPPVLGKIEKPIYLVAATLRPETMYGQTNCYLHPDIKYSVFYANRDESEVFVATARAARNMSFQGMTAEDGKVHYVDGLQSVKGKELLGAALKGPLTSYEKIYALPMLTVKDDKGTGVVTSVPSDAPDDFAALVDLKKKKALREKYGISDETVLPFEPVPIIDIPEYSNLAAVFMCKKLKVESQNEREKLEEAKKEVYLKGFYDGVMLVGNYAGQKTAEVKKKIQADMIKSGEAAKYVEPERMVVSRSGDECVVALCDQWYLNYGDETWKAETKQVLSQLETYSEEVRRNLEATIDWLHEHACSRSYGLGSRLPWDPQYLIESLSDSTIYNAYYPVAYLLQGGMIDGSVVGPLGIRWRSHAGILLRYLNYGDETWKAETKQVRRNLEATIDWLHEHACSRSYGLGSRLPWDPQYLIESLSDSTIYNAYYPVAYLLQGGMIDGSVVGPLGIRAEDMVDACWDYVYLGVPYNSVAMAVPEEKLAALRREFTYPVDMRVSGKDLIQNHLTYFLFNHVAIWKDHPQFWPRSIRANGHLLLNNEKMSKQTGNFLTLYDGIQKFSADGMRLSLADAGDYVEDANFVFAMADAGILRLYNLIQWVKDMVALRDQECLRTGSTRSFADRVFANEMNKAIADTARNYELTLFKEALKTGFFEYHAYRDKYRELCGGDSGMHVDLVFRWIETQAIILSPICPHIGEQIWQILGKNSFIVCEKWPLADPANDTIAKEAEFMDDAIREFRARLKNHINLKKKNNSLVNGPPTEALIYIAKEYPSWQHEVLSILNKLYKEGNGILPENKEISQRILSVDSLKKVAKKTMPFVQMIKQNLALHGPSALDMACRFDQVEVLTENMDYILSSLDLEKLTIKDVCEPCVESNIVEMTCPGRPVIMYSNARPGLEVTMRNVDKCSGFFETTISIVDDDSAATIARRLRRLNRNIKPRYSITIWRYKDPVAVDRMLINFLEPRANNEKVSDTGSFLFVIEVYTDWLHKLPVLRVFVCTSVGR</sequence>
<dbReference type="InterPro" id="IPR009008">
    <property type="entry name" value="Val/Leu/Ile-tRNA-synth_edit"/>
</dbReference>
<dbReference type="SUPFAM" id="SSF47323">
    <property type="entry name" value="Anticodon-binding domain of a subclass of class I aminoacyl-tRNA synthetases"/>
    <property type="match status" value="1"/>
</dbReference>
<dbReference type="InterPro" id="IPR001412">
    <property type="entry name" value="aa-tRNA-synth_I_CS"/>
</dbReference>
<dbReference type="Pfam" id="PF22947">
    <property type="entry name" value="ULD_3"/>
    <property type="match status" value="1"/>
</dbReference>
<dbReference type="SUPFAM" id="SSF52374">
    <property type="entry name" value="Nucleotidylyl transferase"/>
    <property type="match status" value="2"/>
</dbReference>
<dbReference type="FunFam" id="3.40.50.620:FF:000326">
    <property type="entry name" value="Leucine--tRNA ligase, cytoplasmic"/>
    <property type="match status" value="1"/>
</dbReference>
<dbReference type="AlphaFoldDB" id="A0A0M3HPW4"/>
<evidence type="ECO:0000256" key="8">
    <source>
        <dbReference type="ARBA" id="ARBA00030520"/>
    </source>
</evidence>
<dbReference type="InterPro" id="IPR013155">
    <property type="entry name" value="M/V/L/I-tRNA-synth_anticd-bd"/>
</dbReference>
<evidence type="ECO:0000256" key="3">
    <source>
        <dbReference type="ARBA" id="ARBA00022598"/>
    </source>
</evidence>
<dbReference type="Gene3D" id="3.40.50.620">
    <property type="entry name" value="HUPs"/>
    <property type="match status" value="3"/>
</dbReference>
<comment type="catalytic activity">
    <reaction evidence="9">
        <text>tRNA(Leu) + L-leucine + ATP = L-leucyl-tRNA(Leu) + AMP + diphosphate</text>
        <dbReference type="Rhea" id="RHEA:11688"/>
        <dbReference type="Rhea" id="RHEA-COMP:9613"/>
        <dbReference type="Rhea" id="RHEA-COMP:9622"/>
        <dbReference type="ChEBI" id="CHEBI:30616"/>
        <dbReference type="ChEBI" id="CHEBI:33019"/>
        <dbReference type="ChEBI" id="CHEBI:57427"/>
        <dbReference type="ChEBI" id="CHEBI:78442"/>
        <dbReference type="ChEBI" id="CHEBI:78494"/>
        <dbReference type="ChEBI" id="CHEBI:456215"/>
        <dbReference type="EC" id="6.1.1.4"/>
    </reaction>
</comment>
<evidence type="ECO:0000256" key="6">
    <source>
        <dbReference type="ARBA" id="ARBA00022917"/>
    </source>
</evidence>
<feature type="domain" description="Methionyl/Leucyl tRNA synthetase" evidence="13">
    <location>
        <begin position="766"/>
        <end position="851"/>
    </location>
</feature>
<dbReference type="Pfam" id="PF08264">
    <property type="entry name" value="Anticodon_1"/>
    <property type="match status" value="1"/>
</dbReference>
<dbReference type="Pfam" id="PF09334">
    <property type="entry name" value="tRNA-synt_1g"/>
    <property type="match status" value="1"/>
</dbReference>
<dbReference type="PANTHER" id="PTHR45794">
    <property type="entry name" value="LEUCYL-TRNA SYNTHETASE"/>
    <property type="match status" value="1"/>
</dbReference>
<dbReference type="Proteomes" id="UP000036681">
    <property type="component" value="Unplaced"/>
</dbReference>
<evidence type="ECO:0000313" key="16">
    <source>
        <dbReference type="Proteomes" id="UP000036681"/>
    </source>
</evidence>
<evidence type="ECO:0000256" key="7">
    <source>
        <dbReference type="ARBA" id="ARBA00023146"/>
    </source>
</evidence>
<evidence type="ECO:0000259" key="15">
    <source>
        <dbReference type="Pfam" id="PF24810"/>
    </source>
</evidence>
<dbReference type="Pfam" id="PF00133">
    <property type="entry name" value="tRNA-synt_1"/>
    <property type="match status" value="1"/>
</dbReference>
<dbReference type="GO" id="GO:0006429">
    <property type="term" value="P:leucyl-tRNA aminoacylation"/>
    <property type="evidence" value="ECO:0007669"/>
    <property type="project" value="InterPro"/>
</dbReference>
<evidence type="ECO:0000256" key="1">
    <source>
        <dbReference type="ARBA" id="ARBA00005594"/>
    </source>
</evidence>
<evidence type="ECO:0000259" key="14">
    <source>
        <dbReference type="Pfam" id="PF22947"/>
    </source>
</evidence>
<evidence type="ECO:0000259" key="11">
    <source>
        <dbReference type="Pfam" id="PF00133"/>
    </source>
</evidence>
<dbReference type="SUPFAM" id="SSF50677">
    <property type="entry name" value="ValRS/IleRS/LeuRS editing domain"/>
    <property type="match status" value="1"/>
</dbReference>
<dbReference type="InterPro" id="IPR015413">
    <property type="entry name" value="Methionyl/Leucyl_tRNA_Synth"/>
</dbReference>
<dbReference type="InterPro" id="IPR002300">
    <property type="entry name" value="aa-tRNA-synth_Ia"/>
</dbReference>
<keyword evidence="5 10" id="KW-0067">ATP-binding</keyword>
<dbReference type="InterPro" id="IPR054509">
    <property type="entry name" value="LARS1_ULD"/>
</dbReference>
<keyword evidence="3 10" id="KW-0436">Ligase</keyword>
<dbReference type="GO" id="GO:0005524">
    <property type="term" value="F:ATP binding"/>
    <property type="evidence" value="ECO:0007669"/>
    <property type="project" value="UniProtKB-KW"/>
</dbReference>
<name>A0A0M3HPW4_ASCLU</name>
<keyword evidence="6 10" id="KW-0648">Protein biosynthesis</keyword>
<feature type="domain" description="Aminoacyl-tRNA synthetase class Ia" evidence="11">
    <location>
        <begin position="19"/>
        <end position="99"/>
    </location>
</feature>
<dbReference type="EC" id="6.1.1.4" evidence="2"/>
<protein>
    <recommendedName>
        <fullName evidence="2">leucine--tRNA ligase</fullName>
        <ecNumber evidence="2">6.1.1.4</ecNumber>
    </recommendedName>
    <alternativeName>
        <fullName evidence="8">Leucyl-tRNA synthetase</fullName>
    </alternativeName>
</protein>
<evidence type="ECO:0000256" key="10">
    <source>
        <dbReference type="RuleBase" id="RU363035"/>
    </source>
</evidence>
<organism evidence="16 17">
    <name type="scientific">Ascaris lumbricoides</name>
    <name type="common">Giant roundworm</name>
    <dbReference type="NCBI Taxonomy" id="6252"/>
    <lineage>
        <taxon>Eukaryota</taxon>
        <taxon>Metazoa</taxon>
        <taxon>Ecdysozoa</taxon>
        <taxon>Nematoda</taxon>
        <taxon>Chromadorea</taxon>
        <taxon>Rhabditida</taxon>
        <taxon>Spirurina</taxon>
        <taxon>Ascaridomorpha</taxon>
        <taxon>Ascaridoidea</taxon>
        <taxon>Ascarididae</taxon>
        <taxon>Ascaris</taxon>
    </lineage>
</organism>
<dbReference type="Gene3D" id="3.90.740.10">
    <property type="entry name" value="Valyl/Leucyl/Isoleucyl-tRNA synthetase, editing domain"/>
    <property type="match status" value="1"/>
</dbReference>
<dbReference type="FunFam" id="1.10.730.10:FF:000020">
    <property type="entry name" value="Leucine--tRNA ligase cytoplasmic"/>
    <property type="match status" value="1"/>
</dbReference>
<feature type="domain" description="Leucine--tRNA ligase RagD-binding" evidence="15">
    <location>
        <begin position="1036"/>
        <end position="1108"/>
    </location>
</feature>
<evidence type="ECO:0000256" key="9">
    <source>
        <dbReference type="ARBA" id="ARBA00047469"/>
    </source>
</evidence>
<proteinExistence type="inferred from homology"/>
<reference evidence="17" key="1">
    <citation type="submission" date="2016-05" db="UniProtKB">
        <authorList>
            <consortium name="WormBaseParasite"/>
        </authorList>
    </citation>
    <scope>IDENTIFICATION</scope>
</reference>
<dbReference type="InterPro" id="IPR009080">
    <property type="entry name" value="tRNAsynth_Ia_anticodon-bd"/>
</dbReference>
<dbReference type="Gene3D" id="1.10.730.10">
    <property type="entry name" value="Isoleucyl-tRNA Synthetase, Domain 1"/>
    <property type="match status" value="1"/>
</dbReference>
<keyword evidence="4 10" id="KW-0547">Nucleotide-binding</keyword>
<evidence type="ECO:0000259" key="12">
    <source>
        <dbReference type="Pfam" id="PF08264"/>
    </source>
</evidence>
<dbReference type="GO" id="GO:0002161">
    <property type="term" value="F:aminoacyl-tRNA deacylase activity"/>
    <property type="evidence" value="ECO:0007669"/>
    <property type="project" value="InterPro"/>
</dbReference>
<accession>A0A0M3HPW4</accession>
<evidence type="ECO:0000256" key="5">
    <source>
        <dbReference type="ARBA" id="ARBA00022840"/>
    </source>
</evidence>
<dbReference type="WBParaSite" id="ALUE_0000401801-mRNA-1">
    <property type="protein sequence ID" value="ALUE_0000401801-mRNA-1"/>
    <property type="gene ID" value="ALUE_0000401801"/>
</dbReference>
<evidence type="ECO:0000313" key="17">
    <source>
        <dbReference type="WBParaSite" id="ALUE_0000401801-mRNA-1"/>
    </source>
</evidence>
<evidence type="ECO:0000259" key="13">
    <source>
        <dbReference type="Pfam" id="PF09334"/>
    </source>
</evidence>
<evidence type="ECO:0000256" key="4">
    <source>
        <dbReference type="ARBA" id="ARBA00022741"/>
    </source>
</evidence>
<feature type="domain" description="Methionyl/Valyl/Leucyl/Isoleucyl-tRNA synthetase anticodon-binding" evidence="12">
    <location>
        <begin position="890"/>
        <end position="1022"/>
    </location>
</feature>
<dbReference type="InterPro" id="IPR055416">
    <property type="entry name" value="RBD_LARS1"/>
</dbReference>
<dbReference type="CDD" id="cd07959">
    <property type="entry name" value="Anticodon_Ia_Leu_AEc"/>
    <property type="match status" value="1"/>
</dbReference>
<dbReference type="InterPro" id="IPR014729">
    <property type="entry name" value="Rossmann-like_a/b/a_fold"/>
</dbReference>
<feature type="domain" description="Leucine--tRNA ligase ubiquitin-like" evidence="14">
    <location>
        <begin position="1163"/>
        <end position="1246"/>
    </location>
</feature>
<dbReference type="Pfam" id="PF24810">
    <property type="entry name" value="RBD_LARS1"/>
    <property type="match status" value="1"/>
</dbReference>
<dbReference type="FunFam" id="3.90.740.10:FF:000001">
    <property type="entry name" value="Leucine--tRNA ligase, cytoplasmic"/>
    <property type="match status" value="1"/>
</dbReference>
<comment type="similarity">
    <text evidence="1 10">Belongs to the class-I aminoacyl-tRNA synthetase family.</text>
</comment>
<dbReference type="PROSITE" id="PS00178">
    <property type="entry name" value="AA_TRNA_LIGASE_I"/>
    <property type="match status" value="1"/>
</dbReference>
<dbReference type="InterPro" id="IPR004493">
    <property type="entry name" value="Leu-tRNA-synth_Ia_arc/euk"/>
</dbReference>
<keyword evidence="16" id="KW-1185">Reference proteome</keyword>
<dbReference type="PANTHER" id="PTHR45794:SF1">
    <property type="entry name" value="LEUCINE--TRNA LIGASE, CYTOPLASMIC"/>
    <property type="match status" value="1"/>
</dbReference>
<dbReference type="GO" id="GO:0004823">
    <property type="term" value="F:leucine-tRNA ligase activity"/>
    <property type="evidence" value="ECO:0007669"/>
    <property type="project" value="UniProtKB-EC"/>
</dbReference>
<evidence type="ECO:0000256" key="2">
    <source>
        <dbReference type="ARBA" id="ARBA00013164"/>
    </source>
</evidence>
<keyword evidence="7 10" id="KW-0030">Aminoacyl-tRNA synthetase</keyword>